<dbReference type="GO" id="GO:0003677">
    <property type="term" value="F:DNA binding"/>
    <property type="evidence" value="ECO:0007669"/>
    <property type="project" value="UniProtKB-KW"/>
</dbReference>
<gene>
    <name evidence="3" type="primary">soxR_2</name>
    <name evidence="3" type="ORF">SRB5_09150</name>
</gene>
<evidence type="ECO:0000313" key="3">
    <source>
        <dbReference type="EMBL" id="MQY10802.1"/>
    </source>
</evidence>
<dbReference type="EMBL" id="WEGJ01000002">
    <property type="protein sequence ID" value="MQY10802.1"/>
    <property type="molecule type" value="Genomic_DNA"/>
</dbReference>
<evidence type="ECO:0000256" key="1">
    <source>
        <dbReference type="ARBA" id="ARBA00023125"/>
    </source>
</evidence>
<dbReference type="Gene3D" id="1.10.1660.10">
    <property type="match status" value="1"/>
</dbReference>
<dbReference type="CDD" id="cd01282">
    <property type="entry name" value="HTH_MerR-like_sg3"/>
    <property type="match status" value="1"/>
</dbReference>
<dbReference type="SMART" id="SM00422">
    <property type="entry name" value="HTH_MERR"/>
    <property type="match status" value="1"/>
</dbReference>
<dbReference type="PROSITE" id="PS00552">
    <property type="entry name" value="HTH_MERR_1"/>
    <property type="match status" value="1"/>
</dbReference>
<name>A0A7K0CCG2_9ACTN</name>
<dbReference type="PANTHER" id="PTHR30204:SF97">
    <property type="entry name" value="MERR FAMILY REGULATORY PROTEIN"/>
    <property type="match status" value="1"/>
</dbReference>
<keyword evidence="1" id="KW-0238">DNA-binding</keyword>
<reference evidence="3 4" key="1">
    <citation type="submission" date="2019-10" db="EMBL/GenBank/DDBJ databases">
        <title>Streptomyces smaragdinus sp. nov. and Streptomyces fabii sp. nov., isolated from the gut of fungus growing-termite Macrotermes natalensis.</title>
        <authorList>
            <person name="Schwitalla J."/>
            <person name="Benndorf R."/>
            <person name="Martin K."/>
            <person name="De Beer W."/>
            <person name="Kaster A.-K."/>
            <person name="Vollmers J."/>
            <person name="Poulsen M."/>
            <person name="Beemelmanns C."/>
        </authorList>
    </citation>
    <scope>NUCLEOTIDE SEQUENCE [LARGE SCALE GENOMIC DNA]</scope>
    <source>
        <strain evidence="3 4">RB5</strain>
    </source>
</reference>
<proteinExistence type="predicted"/>
<dbReference type="Proteomes" id="UP000466345">
    <property type="component" value="Unassembled WGS sequence"/>
</dbReference>
<keyword evidence="4" id="KW-1185">Reference proteome</keyword>
<evidence type="ECO:0000259" key="2">
    <source>
        <dbReference type="PROSITE" id="PS50937"/>
    </source>
</evidence>
<dbReference type="InterPro" id="IPR047057">
    <property type="entry name" value="MerR_fam"/>
</dbReference>
<dbReference type="PROSITE" id="PS50937">
    <property type="entry name" value="HTH_MERR_2"/>
    <property type="match status" value="1"/>
</dbReference>
<protein>
    <submittedName>
        <fullName evidence="3">Redox-sensitive transcriptional activator SoxR</fullName>
    </submittedName>
</protein>
<dbReference type="GO" id="GO:0003700">
    <property type="term" value="F:DNA-binding transcription factor activity"/>
    <property type="evidence" value="ECO:0007669"/>
    <property type="project" value="InterPro"/>
</dbReference>
<accession>A0A7K0CCG2</accession>
<dbReference type="InterPro" id="IPR000551">
    <property type="entry name" value="MerR-type_HTH_dom"/>
</dbReference>
<organism evidence="3 4">
    <name type="scientific">Streptomyces smaragdinus</name>
    <dbReference type="NCBI Taxonomy" id="2585196"/>
    <lineage>
        <taxon>Bacteria</taxon>
        <taxon>Bacillati</taxon>
        <taxon>Actinomycetota</taxon>
        <taxon>Actinomycetes</taxon>
        <taxon>Kitasatosporales</taxon>
        <taxon>Streptomycetaceae</taxon>
        <taxon>Streptomyces</taxon>
    </lineage>
</organism>
<evidence type="ECO:0000313" key="4">
    <source>
        <dbReference type="Proteomes" id="UP000466345"/>
    </source>
</evidence>
<dbReference type="SUPFAM" id="SSF46955">
    <property type="entry name" value="Putative DNA-binding domain"/>
    <property type="match status" value="1"/>
</dbReference>
<feature type="domain" description="HTH merR-type" evidence="2">
    <location>
        <begin position="1"/>
        <end position="68"/>
    </location>
</feature>
<dbReference type="RefSeq" id="WP_153450132.1">
    <property type="nucleotide sequence ID" value="NZ_WEGJ01000002.1"/>
</dbReference>
<sequence>MRIGELAKRAGVSTRSLRYYEEQGLLSAERSPSGQRHYPDDAVERVIFLQRCYAAGLSSRTIIEMLPCVESPSTSTADGAFDRMISERERLNTHIKDLLATRDALDGLIAANRRHREAQALVS</sequence>
<comment type="caution">
    <text evidence="3">The sequence shown here is derived from an EMBL/GenBank/DDBJ whole genome shotgun (WGS) entry which is preliminary data.</text>
</comment>
<dbReference type="AlphaFoldDB" id="A0A7K0CCG2"/>
<dbReference type="InterPro" id="IPR009061">
    <property type="entry name" value="DNA-bd_dom_put_sf"/>
</dbReference>
<dbReference type="PANTHER" id="PTHR30204">
    <property type="entry name" value="REDOX-CYCLING DRUG-SENSING TRANSCRIPTIONAL ACTIVATOR SOXR"/>
    <property type="match status" value="1"/>
</dbReference>
<dbReference type="PRINTS" id="PR00040">
    <property type="entry name" value="HTHMERR"/>
</dbReference>
<dbReference type="OrthoDB" id="3824912at2"/>
<dbReference type="Pfam" id="PF13411">
    <property type="entry name" value="MerR_1"/>
    <property type="match status" value="1"/>
</dbReference>